<evidence type="ECO:0000256" key="9">
    <source>
        <dbReference type="ARBA" id="ARBA00022984"/>
    </source>
</evidence>
<evidence type="ECO:0000256" key="4">
    <source>
        <dbReference type="ARBA" id="ARBA00021581"/>
    </source>
</evidence>
<dbReference type="NCBIfam" id="TIGR00753">
    <property type="entry name" value="undec_PP_bacA"/>
    <property type="match status" value="1"/>
</dbReference>
<proteinExistence type="inferred from homology"/>
<feature type="transmembrane region" description="Helical" evidence="17">
    <location>
        <begin position="83"/>
        <end position="100"/>
    </location>
</feature>
<evidence type="ECO:0000256" key="13">
    <source>
        <dbReference type="ARBA" id="ARBA00023316"/>
    </source>
</evidence>
<evidence type="ECO:0000256" key="7">
    <source>
        <dbReference type="ARBA" id="ARBA00022801"/>
    </source>
</evidence>
<evidence type="ECO:0000313" key="19">
    <source>
        <dbReference type="Proteomes" id="UP000248857"/>
    </source>
</evidence>
<dbReference type="NCBIfam" id="NF001394">
    <property type="entry name" value="PRK00281.2-5"/>
    <property type="match status" value="1"/>
</dbReference>
<evidence type="ECO:0000256" key="5">
    <source>
        <dbReference type="ARBA" id="ARBA00022475"/>
    </source>
</evidence>
<dbReference type="EC" id="3.6.1.27" evidence="3 17"/>
<keyword evidence="12 17" id="KW-0046">Antibiotic resistance</keyword>
<keyword evidence="9 17" id="KW-0573">Peptidoglycan synthesis</keyword>
<gene>
    <name evidence="18" type="primary">uppP_1</name>
    <name evidence="17" type="synonym">uppP</name>
    <name evidence="18" type="ORF">C1752_00813</name>
</gene>
<evidence type="ECO:0000256" key="11">
    <source>
        <dbReference type="ARBA" id="ARBA00023136"/>
    </source>
</evidence>
<evidence type="ECO:0000256" key="6">
    <source>
        <dbReference type="ARBA" id="ARBA00022692"/>
    </source>
</evidence>
<comment type="miscellaneous">
    <text evidence="17">Bacitracin is thought to be involved in the inhibition of peptidoglycan synthesis by sequestering undecaprenyl diphosphate, thereby reducing the pool of lipid carrier available.</text>
</comment>
<organism evidence="18 19">
    <name type="scientific">Acaryochloris thomasi RCC1774</name>
    <dbReference type="NCBI Taxonomy" id="1764569"/>
    <lineage>
        <taxon>Bacteria</taxon>
        <taxon>Bacillati</taxon>
        <taxon>Cyanobacteriota</taxon>
        <taxon>Cyanophyceae</taxon>
        <taxon>Acaryochloridales</taxon>
        <taxon>Acaryochloridaceae</taxon>
        <taxon>Acaryochloris</taxon>
        <taxon>Acaryochloris thomasi</taxon>
    </lineage>
</organism>
<evidence type="ECO:0000256" key="15">
    <source>
        <dbReference type="ARBA" id="ARBA00032932"/>
    </source>
</evidence>
<evidence type="ECO:0000256" key="10">
    <source>
        <dbReference type="ARBA" id="ARBA00022989"/>
    </source>
</evidence>
<keyword evidence="7 17" id="KW-0378">Hydrolase</keyword>
<feature type="transmembrane region" description="Helical" evidence="17">
    <location>
        <begin position="223"/>
        <end position="241"/>
    </location>
</feature>
<keyword evidence="10 17" id="KW-1133">Transmembrane helix</keyword>
<keyword evidence="6 17" id="KW-0812">Transmembrane</keyword>
<dbReference type="Pfam" id="PF02673">
    <property type="entry name" value="BacA"/>
    <property type="match status" value="1"/>
</dbReference>
<reference evidence="18 19" key="1">
    <citation type="journal article" date="2018" name="Sci. Rep.">
        <title>A novel species of the marine cyanobacterium Acaryochloris with a unique pigment content and lifestyle.</title>
        <authorList>
            <person name="Partensky F."/>
            <person name="Six C."/>
            <person name="Ratin M."/>
            <person name="Garczarek L."/>
            <person name="Vaulot D."/>
            <person name="Probert I."/>
            <person name="Calteau A."/>
            <person name="Gourvil P."/>
            <person name="Marie D."/>
            <person name="Grebert T."/>
            <person name="Bouchier C."/>
            <person name="Le Panse S."/>
            <person name="Gachenot M."/>
            <person name="Rodriguez F."/>
            <person name="Garrido J.L."/>
        </authorList>
    </citation>
    <scope>NUCLEOTIDE SEQUENCE [LARGE SCALE GENOMIC DNA]</scope>
    <source>
        <strain evidence="18 19">RCC1774</strain>
    </source>
</reference>
<comment type="function">
    <text evidence="17">Catalyzes the dephosphorylation of undecaprenyl diphosphate (UPP). Confers resistance to bacitracin.</text>
</comment>
<protein>
    <recommendedName>
        <fullName evidence="4 17">Undecaprenyl-diphosphatase</fullName>
        <ecNumber evidence="3 17">3.6.1.27</ecNumber>
    </recommendedName>
    <alternativeName>
        <fullName evidence="15 17">Bacitracin resistance protein</fullName>
    </alternativeName>
    <alternativeName>
        <fullName evidence="14 17">Undecaprenyl pyrophosphate phosphatase</fullName>
    </alternativeName>
</protein>
<dbReference type="RefSeq" id="WP_110984788.1">
    <property type="nucleotide sequence ID" value="NZ_CAWNWM010000002.1"/>
</dbReference>
<dbReference type="Proteomes" id="UP000248857">
    <property type="component" value="Unassembled WGS sequence"/>
</dbReference>
<name>A0A2W1JUJ7_9CYAN</name>
<evidence type="ECO:0000256" key="2">
    <source>
        <dbReference type="ARBA" id="ARBA00010621"/>
    </source>
</evidence>
<dbReference type="InterPro" id="IPR003824">
    <property type="entry name" value="UppP"/>
</dbReference>
<accession>A0A2W1JUJ7</accession>
<dbReference type="GO" id="GO:0008360">
    <property type="term" value="P:regulation of cell shape"/>
    <property type="evidence" value="ECO:0007669"/>
    <property type="project" value="UniProtKB-KW"/>
</dbReference>
<evidence type="ECO:0000256" key="16">
    <source>
        <dbReference type="ARBA" id="ARBA00047594"/>
    </source>
</evidence>
<keyword evidence="8 17" id="KW-0133">Cell shape</keyword>
<evidence type="ECO:0000256" key="8">
    <source>
        <dbReference type="ARBA" id="ARBA00022960"/>
    </source>
</evidence>
<comment type="subcellular location">
    <subcellularLocation>
        <location evidence="1 17">Cell membrane</location>
        <topology evidence="1 17">Multi-pass membrane protein</topology>
    </subcellularLocation>
</comment>
<sequence length="308" mass="33322">MIGLGLNLSNAIISSTWNLAKAPLSLAVDTAATDASRGVVQASLEAILLGLVQGITEFLPISSTAHLLIVTQVLGWEDLGEKYFVDAIQFGSVIAVLLYFRADLKQIISGSWAAYQQKDWQREEWKILLGIAIGTLPALTIGYIFRDSIPESAFVIAIASILMSILLGIAEKAGRRLRDFNKLEIKDGLLVGLGQMLALIPGASRSGSTLTTGLLLGLKRDTAARFSFLLGLPTLGLATLFQSRKVIGNLDAAIPLLFGILSAFIFSYLAIAWLLKFLRQQSTWVFVWYRLAFGAAILGAIATGWLPR</sequence>
<evidence type="ECO:0000256" key="3">
    <source>
        <dbReference type="ARBA" id="ARBA00012374"/>
    </source>
</evidence>
<comment type="similarity">
    <text evidence="2 17">Belongs to the UppP family.</text>
</comment>
<dbReference type="AlphaFoldDB" id="A0A2W1JUJ7"/>
<feature type="transmembrane region" description="Helical" evidence="17">
    <location>
        <begin position="287"/>
        <end position="306"/>
    </location>
</feature>
<feature type="transmembrane region" description="Helical" evidence="17">
    <location>
        <begin position="253"/>
        <end position="275"/>
    </location>
</feature>
<comment type="caution">
    <text evidence="18">The sequence shown here is derived from an EMBL/GenBank/DDBJ whole genome shotgun (WGS) entry which is preliminary data.</text>
</comment>
<evidence type="ECO:0000256" key="12">
    <source>
        <dbReference type="ARBA" id="ARBA00023251"/>
    </source>
</evidence>
<dbReference type="GO" id="GO:0046677">
    <property type="term" value="P:response to antibiotic"/>
    <property type="evidence" value="ECO:0007669"/>
    <property type="project" value="UniProtKB-UniRule"/>
</dbReference>
<dbReference type="GO" id="GO:0050380">
    <property type="term" value="F:undecaprenyl-diphosphatase activity"/>
    <property type="evidence" value="ECO:0007669"/>
    <property type="project" value="UniProtKB-UniRule"/>
</dbReference>
<evidence type="ECO:0000256" key="14">
    <source>
        <dbReference type="ARBA" id="ARBA00032707"/>
    </source>
</evidence>
<evidence type="ECO:0000256" key="17">
    <source>
        <dbReference type="HAMAP-Rule" id="MF_01006"/>
    </source>
</evidence>
<evidence type="ECO:0000313" key="18">
    <source>
        <dbReference type="EMBL" id="PZD74655.1"/>
    </source>
</evidence>
<dbReference type="GO" id="GO:0005886">
    <property type="term" value="C:plasma membrane"/>
    <property type="evidence" value="ECO:0007669"/>
    <property type="project" value="UniProtKB-SubCell"/>
</dbReference>
<dbReference type="GO" id="GO:0071555">
    <property type="term" value="P:cell wall organization"/>
    <property type="evidence" value="ECO:0007669"/>
    <property type="project" value="UniProtKB-KW"/>
</dbReference>
<dbReference type="HAMAP" id="MF_01006">
    <property type="entry name" value="Undec_diphosphatase"/>
    <property type="match status" value="1"/>
</dbReference>
<keyword evidence="19" id="KW-1185">Reference proteome</keyword>
<dbReference type="EMBL" id="PQWO01000002">
    <property type="protein sequence ID" value="PZD74655.1"/>
    <property type="molecule type" value="Genomic_DNA"/>
</dbReference>
<dbReference type="OrthoDB" id="9808289at2"/>
<dbReference type="PANTHER" id="PTHR30622">
    <property type="entry name" value="UNDECAPRENYL-DIPHOSPHATASE"/>
    <property type="match status" value="1"/>
</dbReference>
<dbReference type="PANTHER" id="PTHR30622:SF4">
    <property type="entry name" value="UNDECAPRENYL-DIPHOSPHATASE"/>
    <property type="match status" value="1"/>
</dbReference>
<keyword evidence="11 17" id="KW-0472">Membrane</keyword>
<dbReference type="GO" id="GO:0009252">
    <property type="term" value="P:peptidoglycan biosynthetic process"/>
    <property type="evidence" value="ECO:0007669"/>
    <property type="project" value="UniProtKB-KW"/>
</dbReference>
<comment type="catalytic activity">
    <reaction evidence="16 17">
        <text>di-trans,octa-cis-undecaprenyl diphosphate + H2O = di-trans,octa-cis-undecaprenyl phosphate + phosphate + H(+)</text>
        <dbReference type="Rhea" id="RHEA:28094"/>
        <dbReference type="ChEBI" id="CHEBI:15377"/>
        <dbReference type="ChEBI" id="CHEBI:15378"/>
        <dbReference type="ChEBI" id="CHEBI:43474"/>
        <dbReference type="ChEBI" id="CHEBI:58405"/>
        <dbReference type="ChEBI" id="CHEBI:60392"/>
        <dbReference type="EC" id="3.6.1.27"/>
    </reaction>
</comment>
<keyword evidence="13 17" id="KW-0961">Cell wall biogenesis/degradation</keyword>
<feature type="transmembrane region" description="Helical" evidence="17">
    <location>
        <begin position="152"/>
        <end position="171"/>
    </location>
</feature>
<keyword evidence="5 17" id="KW-1003">Cell membrane</keyword>
<evidence type="ECO:0000256" key="1">
    <source>
        <dbReference type="ARBA" id="ARBA00004651"/>
    </source>
</evidence>
<feature type="transmembrane region" description="Helical" evidence="17">
    <location>
        <begin position="127"/>
        <end position="146"/>
    </location>
</feature>